<feature type="chain" id="PRO_5030761462" description="Lipoprotein" evidence="1">
    <location>
        <begin position="22"/>
        <end position="125"/>
    </location>
</feature>
<dbReference type="PROSITE" id="PS51257">
    <property type="entry name" value="PROKAR_LIPOPROTEIN"/>
    <property type="match status" value="1"/>
</dbReference>
<keyword evidence="1" id="KW-0732">Signal</keyword>
<evidence type="ECO:0000313" key="3">
    <source>
        <dbReference type="Proteomes" id="UP000564677"/>
    </source>
</evidence>
<name>A0A7X5V259_9SPHN</name>
<evidence type="ECO:0008006" key="4">
    <source>
        <dbReference type="Google" id="ProtNLM"/>
    </source>
</evidence>
<proteinExistence type="predicted"/>
<accession>A0A7X5V259</accession>
<dbReference type="Proteomes" id="UP000564677">
    <property type="component" value="Unassembled WGS sequence"/>
</dbReference>
<evidence type="ECO:0000313" key="2">
    <source>
        <dbReference type="EMBL" id="NIJ66519.1"/>
    </source>
</evidence>
<protein>
    <recommendedName>
        <fullName evidence="4">Lipoprotein</fullName>
    </recommendedName>
</protein>
<evidence type="ECO:0000256" key="1">
    <source>
        <dbReference type="SAM" id="SignalP"/>
    </source>
</evidence>
<reference evidence="2 3" key="1">
    <citation type="submission" date="2020-03" db="EMBL/GenBank/DDBJ databases">
        <title>Genomic Encyclopedia of Type Strains, Phase IV (KMG-IV): sequencing the most valuable type-strain genomes for metagenomic binning, comparative biology and taxonomic classification.</title>
        <authorList>
            <person name="Goeker M."/>
        </authorList>
    </citation>
    <scope>NUCLEOTIDE SEQUENCE [LARGE SCALE GENOMIC DNA]</scope>
    <source>
        <strain evidence="2 3">DSM 4733</strain>
    </source>
</reference>
<feature type="signal peptide" evidence="1">
    <location>
        <begin position="1"/>
        <end position="21"/>
    </location>
</feature>
<dbReference type="RefSeq" id="WP_167300839.1">
    <property type="nucleotide sequence ID" value="NZ_JAASQV010000003.1"/>
</dbReference>
<sequence length="125" mass="12820">MRIIVPMLAALALAGCGGGSSSVNLTAKDAVNAEPLNAADEAAAGNAAETNYSAAVLAQNDAQRGATFIRALQDAPLPCEHVDGATRIADQDGVPTWRVTCKGGLNYMIGIPKNGVAKIISRTDR</sequence>
<gene>
    <name evidence="2" type="ORF">FHR20_003492</name>
</gene>
<comment type="caution">
    <text evidence="2">The sequence shown here is derived from an EMBL/GenBank/DDBJ whole genome shotgun (WGS) entry which is preliminary data.</text>
</comment>
<dbReference type="EMBL" id="JAASQV010000003">
    <property type="protein sequence ID" value="NIJ66519.1"/>
    <property type="molecule type" value="Genomic_DNA"/>
</dbReference>
<keyword evidence="3" id="KW-1185">Reference proteome</keyword>
<dbReference type="AlphaFoldDB" id="A0A7X5V259"/>
<organism evidence="2 3">
    <name type="scientific">Sphingomonas leidyi</name>
    <dbReference type="NCBI Taxonomy" id="68569"/>
    <lineage>
        <taxon>Bacteria</taxon>
        <taxon>Pseudomonadati</taxon>
        <taxon>Pseudomonadota</taxon>
        <taxon>Alphaproteobacteria</taxon>
        <taxon>Sphingomonadales</taxon>
        <taxon>Sphingomonadaceae</taxon>
        <taxon>Sphingomonas</taxon>
    </lineage>
</organism>